<organism evidence="8 9">
    <name type="scientific">Futiania mangrovi</name>
    <dbReference type="NCBI Taxonomy" id="2959716"/>
    <lineage>
        <taxon>Bacteria</taxon>
        <taxon>Pseudomonadati</taxon>
        <taxon>Pseudomonadota</taxon>
        <taxon>Alphaproteobacteria</taxon>
        <taxon>Futianiales</taxon>
        <taxon>Futianiaceae</taxon>
        <taxon>Futiania</taxon>
    </lineage>
</organism>
<dbReference type="PANTHER" id="PTHR11645">
    <property type="entry name" value="PYRROLINE-5-CARBOXYLATE REDUCTASE"/>
    <property type="match status" value="1"/>
</dbReference>
<gene>
    <name evidence="4 8" type="primary">proC</name>
    <name evidence="8" type="ORF">NJQ99_13715</name>
</gene>
<dbReference type="SUPFAM" id="SSF51735">
    <property type="entry name" value="NAD(P)-binding Rossmann-fold domains"/>
    <property type="match status" value="1"/>
</dbReference>
<comment type="similarity">
    <text evidence="1 4">Belongs to the pyrroline-5-carboxylate reductase family.</text>
</comment>
<dbReference type="Gene3D" id="1.10.3730.10">
    <property type="entry name" value="ProC C-terminal domain-like"/>
    <property type="match status" value="1"/>
</dbReference>
<sequence length="264" mass="26770">MGGAMLEGWIQNGVAGPAGVVIDPGVGDRMAGLVREAGLLLNPEVGKVPAPRVIVLAVKPQMMDKVLADAVRMAGPGTLILSVAAGKTVAGFEAAFGASQPIIRAMPNTPAAIGRGMTVCYPNAAVSGDDRALATMLLRAVGEVAWVEDEGLMDAVTAVSGSGPAYVFHLVEAMTRGGIDAGLPEELAVKLARATVAGAGELMRRSGEDAGELRRNVTSPNGTTAAALDVLMGDHQGDPDAGPMAKLLSEAIAAATRRSRELAG</sequence>
<dbReference type="GO" id="GO:0055129">
    <property type="term" value="P:L-proline biosynthetic process"/>
    <property type="evidence" value="ECO:0007669"/>
    <property type="project" value="UniProtKB-UniRule"/>
</dbReference>
<evidence type="ECO:0000256" key="1">
    <source>
        <dbReference type="ARBA" id="ARBA00005525"/>
    </source>
</evidence>
<keyword evidence="4" id="KW-0963">Cytoplasm</keyword>
<evidence type="ECO:0000313" key="9">
    <source>
        <dbReference type="Proteomes" id="UP001055804"/>
    </source>
</evidence>
<comment type="catalytic activity">
    <reaction evidence="4">
        <text>L-proline + NAD(+) = (S)-1-pyrroline-5-carboxylate + NADH + 2 H(+)</text>
        <dbReference type="Rhea" id="RHEA:14105"/>
        <dbReference type="ChEBI" id="CHEBI:15378"/>
        <dbReference type="ChEBI" id="CHEBI:17388"/>
        <dbReference type="ChEBI" id="CHEBI:57540"/>
        <dbReference type="ChEBI" id="CHEBI:57945"/>
        <dbReference type="ChEBI" id="CHEBI:60039"/>
        <dbReference type="EC" id="1.5.1.2"/>
    </reaction>
</comment>
<keyword evidence="3 4" id="KW-0560">Oxidoreductase</keyword>
<keyword evidence="2 4" id="KW-0521">NADP</keyword>
<dbReference type="Pfam" id="PF03807">
    <property type="entry name" value="F420_oxidored"/>
    <property type="match status" value="1"/>
</dbReference>
<dbReference type="InterPro" id="IPR029036">
    <property type="entry name" value="P5CR_dimer"/>
</dbReference>
<dbReference type="EMBL" id="JAMZFT010000003">
    <property type="protein sequence ID" value="MCP1337475.1"/>
    <property type="molecule type" value="Genomic_DNA"/>
</dbReference>
<dbReference type="AlphaFoldDB" id="A0A9J6PI43"/>
<dbReference type="InterPro" id="IPR036291">
    <property type="entry name" value="NAD(P)-bd_dom_sf"/>
</dbReference>
<dbReference type="InterPro" id="IPR028939">
    <property type="entry name" value="P5C_Rdtase_cat_N"/>
</dbReference>
<keyword evidence="4" id="KW-0641">Proline biosynthesis</keyword>
<proteinExistence type="inferred from homology"/>
<evidence type="ECO:0000256" key="3">
    <source>
        <dbReference type="ARBA" id="ARBA00023002"/>
    </source>
</evidence>
<dbReference type="NCBIfam" id="TIGR00112">
    <property type="entry name" value="proC"/>
    <property type="match status" value="1"/>
</dbReference>
<dbReference type="GO" id="GO:0004735">
    <property type="term" value="F:pyrroline-5-carboxylate reductase activity"/>
    <property type="evidence" value="ECO:0007669"/>
    <property type="project" value="UniProtKB-UniRule"/>
</dbReference>
<comment type="pathway">
    <text evidence="4">Amino-acid biosynthesis; L-proline biosynthesis; L-proline from L-glutamate 5-semialdehyde: step 1/1.</text>
</comment>
<comment type="caution">
    <text evidence="8">The sequence shown here is derived from an EMBL/GenBank/DDBJ whole genome shotgun (WGS) entry which is preliminary data.</text>
</comment>
<evidence type="ECO:0000259" key="6">
    <source>
        <dbReference type="Pfam" id="PF03807"/>
    </source>
</evidence>
<feature type="domain" description="Pyrroline-5-carboxylate reductase catalytic N-terminal" evidence="6">
    <location>
        <begin position="1"/>
        <end position="86"/>
    </location>
</feature>
<protein>
    <recommendedName>
        <fullName evidence="4 5">Pyrroline-5-carboxylate reductase</fullName>
        <shortName evidence="4">P5C reductase</shortName>
        <shortName evidence="4">P5CR</shortName>
        <ecNumber evidence="4 5">1.5.1.2</ecNumber>
    </recommendedName>
    <alternativeName>
        <fullName evidence="4">PCA reductase</fullName>
    </alternativeName>
</protein>
<comment type="subcellular location">
    <subcellularLocation>
        <location evidence="4">Cytoplasm</location>
    </subcellularLocation>
</comment>
<evidence type="ECO:0000256" key="2">
    <source>
        <dbReference type="ARBA" id="ARBA00022857"/>
    </source>
</evidence>
<evidence type="ECO:0000313" key="8">
    <source>
        <dbReference type="EMBL" id="MCP1337475.1"/>
    </source>
</evidence>
<comment type="function">
    <text evidence="4">Catalyzes the reduction of 1-pyrroline-5-carboxylate (PCA) to L-proline.</text>
</comment>
<name>A0A9J6PI43_9PROT</name>
<dbReference type="InterPro" id="IPR000304">
    <property type="entry name" value="Pyrroline-COOH_reductase"/>
</dbReference>
<dbReference type="FunFam" id="1.10.3730.10:FF:000001">
    <property type="entry name" value="Pyrroline-5-carboxylate reductase"/>
    <property type="match status" value="1"/>
</dbReference>
<dbReference type="EC" id="1.5.1.2" evidence="4 5"/>
<dbReference type="Proteomes" id="UP001055804">
    <property type="component" value="Unassembled WGS sequence"/>
</dbReference>
<feature type="domain" description="Pyrroline-5-carboxylate reductase dimerisation" evidence="7">
    <location>
        <begin position="150"/>
        <end position="262"/>
    </location>
</feature>
<evidence type="ECO:0000259" key="7">
    <source>
        <dbReference type="Pfam" id="PF14748"/>
    </source>
</evidence>
<comment type="catalytic activity">
    <reaction evidence="4">
        <text>L-proline + NADP(+) = (S)-1-pyrroline-5-carboxylate + NADPH + 2 H(+)</text>
        <dbReference type="Rhea" id="RHEA:14109"/>
        <dbReference type="ChEBI" id="CHEBI:15378"/>
        <dbReference type="ChEBI" id="CHEBI:17388"/>
        <dbReference type="ChEBI" id="CHEBI:57783"/>
        <dbReference type="ChEBI" id="CHEBI:58349"/>
        <dbReference type="ChEBI" id="CHEBI:60039"/>
        <dbReference type="EC" id="1.5.1.2"/>
    </reaction>
</comment>
<dbReference type="HAMAP" id="MF_01925">
    <property type="entry name" value="P5C_reductase"/>
    <property type="match status" value="1"/>
</dbReference>
<reference evidence="8" key="1">
    <citation type="submission" date="2022-06" db="EMBL/GenBank/DDBJ databases">
        <title>Isolation and Genomics of Futiania mangrovii gen. nov., sp. nov., a Rare and Metabolically-versatile member in the Class Alphaproteobacteria.</title>
        <authorList>
            <person name="Liu L."/>
            <person name="Huang W.-C."/>
            <person name="Pan J."/>
            <person name="Li J."/>
            <person name="Huang Y."/>
            <person name="Du H."/>
            <person name="Liu Y."/>
            <person name="Li M."/>
        </authorList>
    </citation>
    <scope>NUCLEOTIDE SEQUENCE</scope>
    <source>
        <strain evidence="8">FT118</strain>
    </source>
</reference>
<keyword evidence="4" id="KW-0028">Amino-acid biosynthesis</keyword>
<dbReference type="GO" id="GO:0005737">
    <property type="term" value="C:cytoplasm"/>
    <property type="evidence" value="ECO:0007669"/>
    <property type="project" value="UniProtKB-SubCell"/>
</dbReference>
<dbReference type="SUPFAM" id="SSF48179">
    <property type="entry name" value="6-phosphogluconate dehydrogenase C-terminal domain-like"/>
    <property type="match status" value="1"/>
</dbReference>
<evidence type="ECO:0000256" key="4">
    <source>
        <dbReference type="HAMAP-Rule" id="MF_01925"/>
    </source>
</evidence>
<accession>A0A9J6PI43</accession>
<evidence type="ECO:0000256" key="5">
    <source>
        <dbReference type="NCBIfam" id="TIGR00112"/>
    </source>
</evidence>
<dbReference type="InterPro" id="IPR008927">
    <property type="entry name" value="6-PGluconate_DH-like_C_sf"/>
</dbReference>
<dbReference type="Pfam" id="PF14748">
    <property type="entry name" value="P5CR_dimer"/>
    <property type="match status" value="1"/>
</dbReference>
<dbReference type="PANTHER" id="PTHR11645:SF0">
    <property type="entry name" value="PYRROLINE-5-CARBOXYLATE REDUCTASE 3"/>
    <property type="match status" value="1"/>
</dbReference>
<dbReference type="Gene3D" id="3.40.50.720">
    <property type="entry name" value="NAD(P)-binding Rossmann-like Domain"/>
    <property type="match status" value="1"/>
</dbReference>
<keyword evidence="9" id="KW-1185">Reference proteome</keyword>